<keyword evidence="1" id="KW-0812">Transmembrane</keyword>
<accession>A0A1I5AJV5</accession>
<dbReference type="InterPro" id="IPR023155">
    <property type="entry name" value="Cyt_c-552/4"/>
</dbReference>
<reference evidence="4" key="1">
    <citation type="submission" date="2016-10" db="EMBL/GenBank/DDBJ databases">
        <authorList>
            <person name="Varghese N."/>
            <person name="Submissions S."/>
        </authorList>
    </citation>
    <scope>NUCLEOTIDE SEQUENCE [LARGE SCALE GENOMIC DNA]</scope>
    <source>
        <strain evidence="4">DSM 28463</strain>
    </source>
</reference>
<dbReference type="Pfam" id="PF13435">
    <property type="entry name" value="Cytochrome_C554"/>
    <property type="match status" value="1"/>
</dbReference>
<dbReference type="STRING" id="1005928.SAMN04487859_10638"/>
<dbReference type="AlphaFoldDB" id="A0A1I5AJV5"/>
<keyword evidence="1" id="KW-0472">Membrane</keyword>
<dbReference type="SUPFAM" id="SSF48695">
    <property type="entry name" value="Multiheme cytochromes"/>
    <property type="match status" value="1"/>
</dbReference>
<sequence length="337" mass="37214">MKHGDLSSALLDASRHVDVHMSPEGAGMVCVDCHVGNRHEWPGSRYHGTISDTSRQRPGMRNTDILACNSCHTSAPHEALSVKGSKLNDHIDRVACQTCHIPEFAKGGVATKTWWDWSTAGKLKDGKPYSEVDENGRDIYLTIKGDFRWGEDVVPEYEFWDGIVEYTLLGDKIDPSGIVGINRIGGGPDQPGSLIFPFKRMLGKQAYDEINQYLIQSNVYGPEGDTALWSNYNWDKALSAGMAGSDLPYSGKFGFVETEMWWPTTHMVAPANEALKCSACHARDGRLAKLAGFYLPGRDGFTLTDRIGLWLLAMTLAGVALHAGLRILSRRRDNREG</sequence>
<evidence type="ECO:0000313" key="4">
    <source>
        <dbReference type="Proteomes" id="UP000198599"/>
    </source>
</evidence>
<keyword evidence="4" id="KW-1185">Reference proteome</keyword>
<evidence type="ECO:0000259" key="2">
    <source>
        <dbReference type="Pfam" id="PF13435"/>
    </source>
</evidence>
<evidence type="ECO:0000313" key="3">
    <source>
        <dbReference type="EMBL" id="SFN62662.1"/>
    </source>
</evidence>
<dbReference type="EMBL" id="FOVP01000006">
    <property type="protein sequence ID" value="SFN62662.1"/>
    <property type="molecule type" value="Genomic_DNA"/>
</dbReference>
<dbReference type="Pfam" id="PF11783">
    <property type="entry name" value="Cytochrome_cB"/>
    <property type="match status" value="1"/>
</dbReference>
<gene>
    <name evidence="3" type="ORF">SAMN04487859_10638</name>
</gene>
<feature type="transmembrane region" description="Helical" evidence="1">
    <location>
        <begin position="307"/>
        <end position="328"/>
    </location>
</feature>
<protein>
    <submittedName>
        <fullName evidence="3">Octaheme c-type cytochrome, tetrathionate reductase family</fullName>
    </submittedName>
</protein>
<dbReference type="InterPro" id="IPR036280">
    <property type="entry name" value="Multihaem_cyt_sf"/>
</dbReference>
<dbReference type="Proteomes" id="UP000198599">
    <property type="component" value="Unassembled WGS sequence"/>
</dbReference>
<dbReference type="Gene3D" id="1.10.1130.10">
    <property type="entry name" value="Flavocytochrome C3, Chain A"/>
    <property type="match status" value="1"/>
</dbReference>
<evidence type="ECO:0000256" key="1">
    <source>
        <dbReference type="SAM" id="Phobius"/>
    </source>
</evidence>
<organism evidence="3 4">
    <name type="scientific">Roseovarius lutimaris</name>
    <dbReference type="NCBI Taxonomy" id="1005928"/>
    <lineage>
        <taxon>Bacteria</taxon>
        <taxon>Pseudomonadati</taxon>
        <taxon>Pseudomonadota</taxon>
        <taxon>Alphaproteobacteria</taxon>
        <taxon>Rhodobacterales</taxon>
        <taxon>Roseobacteraceae</taxon>
        <taxon>Roseovarius</taxon>
    </lineage>
</organism>
<keyword evidence="1" id="KW-1133">Transmembrane helix</keyword>
<feature type="domain" description="Cytochrome c-552/4" evidence="2">
    <location>
        <begin position="29"/>
        <end position="100"/>
    </location>
</feature>
<proteinExistence type="predicted"/>
<name>A0A1I5AJV5_9RHOB</name>
<dbReference type="InterPro" id="IPR024673">
    <property type="entry name" value="Octahem_Cyt_c"/>
</dbReference>